<evidence type="ECO:0000313" key="2">
    <source>
        <dbReference type="EMBL" id="KKQ23012.1"/>
    </source>
</evidence>
<dbReference type="Gene3D" id="1.10.575.10">
    <property type="entry name" value="P1 Nuclease"/>
    <property type="match status" value="1"/>
</dbReference>
<dbReference type="EMBL" id="LBSR01000006">
    <property type="protein sequence ID" value="KKQ23012.1"/>
    <property type="molecule type" value="Genomic_DNA"/>
</dbReference>
<accession>A0A0G0FYS0</accession>
<gene>
    <name evidence="2" type="ORF">US36_C0006G0011</name>
</gene>
<dbReference type="InterPro" id="IPR008947">
    <property type="entry name" value="PLipase_C/P1_nuclease_dom_sf"/>
</dbReference>
<feature type="chain" id="PRO_5002532043" evidence="1">
    <location>
        <begin position="26"/>
        <end position="87"/>
    </location>
</feature>
<evidence type="ECO:0000256" key="1">
    <source>
        <dbReference type="SAM" id="SignalP"/>
    </source>
</evidence>
<keyword evidence="1" id="KW-0732">Signal</keyword>
<dbReference type="Proteomes" id="UP000034044">
    <property type="component" value="Unassembled WGS sequence"/>
</dbReference>
<comment type="caution">
    <text evidence="2">The sequence shown here is derived from an EMBL/GenBank/DDBJ whole genome shotgun (WGS) entry which is preliminary data.</text>
</comment>
<evidence type="ECO:0000313" key="3">
    <source>
        <dbReference type="Proteomes" id="UP000034044"/>
    </source>
</evidence>
<organism evidence="2 3">
    <name type="scientific">Candidatus Wolfebacteria bacterium GW2011_GWC1_37_10</name>
    <dbReference type="NCBI Taxonomy" id="1619010"/>
    <lineage>
        <taxon>Bacteria</taxon>
        <taxon>Candidatus Wolfeibacteriota</taxon>
    </lineage>
</organism>
<protein>
    <submittedName>
        <fullName evidence="2">Uncharacterized protein</fullName>
    </submittedName>
</protein>
<feature type="signal peptide" evidence="1">
    <location>
        <begin position="1"/>
        <end position="25"/>
    </location>
</feature>
<dbReference type="AlphaFoldDB" id="A0A0G0FYS0"/>
<sequence>MQNNNLKFKIVLFIILFFSFNNVFAYDDQTTHPALTDEIIDFYNLSFPNNQLTPQQKEWIVEGSILEDTAPRWINHFYDFFNKFDKF</sequence>
<name>A0A0G0FYS0_9BACT</name>
<proteinExistence type="predicted"/>
<dbReference type="GO" id="GO:0016788">
    <property type="term" value="F:hydrolase activity, acting on ester bonds"/>
    <property type="evidence" value="ECO:0007669"/>
    <property type="project" value="InterPro"/>
</dbReference>
<reference evidence="2 3" key="1">
    <citation type="journal article" date="2015" name="Nature">
        <title>rRNA introns, odd ribosomes, and small enigmatic genomes across a large radiation of phyla.</title>
        <authorList>
            <person name="Brown C.T."/>
            <person name="Hug L.A."/>
            <person name="Thomas B.C."/>
            <person name="Sharon I."/>
            <person name="Castelle C.J."/>
            <person name="Singh A."/>
            <person name="Wilkins M.J."/>
            <person name="Williams K.H."/>
            <person name="Banfield J.F."/>
        </authorList>
    </citation>
    <scope>NUCLEOTIDE SEQUENCE [LARGE SCALE GENOMIC DNA]</scope>
</reference>